<reference evidence="3" key="1">
    <citation type="submission" date="2022-09" db="EMBL/GenBank/DDBJ databases">
        <title>Intensive care unit water sources are persistently colonized with multi-drug resistant bacteria and are the site of extensive horizontal gene transfer of antibiotic resistance genes.</title>
        <authorList>
            <person name="Diorio-Toth L."/>
        </authorList>
    </citation>
    <scope>NUCLEOTIDE SEQUENCE</scope>
    <source>
        <strain evidence="3">GD03920</strain>
    </source>
</reference>
<gene>
    <name evidence="3" type="ORF">N5C10_02650</name>
</gene>
<evidence type="ECO:0000259" key="2">
    <source>
        <dbReference type="Pfam" id="PF20441"/>
    </source>
</evidence>
<comment type="caution">
    <text evidence="3">The sequence shown here is derived from an EMBL/GenBank/DDBJ whole genome shotgun (WGS) entry which is preliminary data.</text>
</comment>
<dbReference type="AlphaFoldDB" id="A0AA42MT11"/>
<proteinExistence type="predicted"/>
<dbReference type="Gene3D" id="3.40.50.300">
    <property type="entry name" value="P-loop containing nucleotide triphosphate hydrolases"/>
    <property type="match status" value="1"/>
</dbReference>
<dbReference type="Pfam" id="PF20441">
    <property type="entry name" value="TerL_nuclease"/>
    <property type="match status" value="1"/>
</dbReference>
<evidence type="ECO:0000313" key="4">
    <source>
        <dbReference type="Proteomes" id="UP001159915"/>
    </source>
</evidence>
<dbReference type="EMBL" id="JAOCBE010000001">
    <property type="protein sequence ID" value="MDH0968215.1"/>
    <property type="molecule type" value="Genomic_DNA"/>
</dbReference>
<dbReference type="Pfam" id="PF03354">
    <property type="entry name" value="TerL_ATPase"/>
    <property type="match status" value="1"/>
</dbReference>
<protein>
    <submittedName>
        <fullName evidence="3">Terminase large subunit</fullName>
    </submittedName>
</protein>
<dbReference type="GO" id="GO:0004519">
    <property type="term" value="F:endonuclease activity"/>
    <property type="evidence" value="ECO:0007669"/>
    <property type="project" value="InterPro"/>
</dbReference>
<evidence type="ECO:0000313" key="3">
    <source>
        <dbReference type="EMBL" id="MDH0968215.1"/>
    </source>
</evidence>
<dbReference type="InterPro" id="IPR005021">
    <property type="entry name" value="Terminase_largesu-like"/>
</dbReference>
<dbReference type="RefSeq" id="WP_279669638.1">
    <property type="nucleotide sequence ID" value="NZ_JAOCBE010000001.1"/>
</dbReference>
<accession>A0AA42MT11</accession>
<dbReference type="InterPro" id="IPR027417">
    <property type="entry name" value="P-loop_NTPase"/>
</dbReference>
<evidence type="ECO:0000259" key="1">
    <source>
        <dbReference type="Pfam" id="PF03354"/>
    </source>
</evidence>
<dbReference type="PANTHER" id="PTHR41287:SF1">
    <property type="entry name" value="PROTEIN YMFN"/>
    <property type="match status" value="1"/>
</dbReference>
<sequence length="587" mass="66988">MSERNYLEIMHQYCKDVQTGVRIAGKFEKLAVKRFLNDLKHQENDHDFPYSFSEERMNHVCSFIENLHHWKGALARKHFILDPWQIFVVGNIFGWEDEDGIRRFTDAYVEISKKNGKSTLAAAIGLYMLCGDGEAGAEVYAAAANYDQAKIVWQDAKQMVLLNAELRATFGIETTQYEIRSTTGNDNSIFRPIATDKEGSKDGKNVHCAILDEIHAHKDSETYDIMADGVIARREPLVLGITTAGSNKIGVCWRERCKVVDILYGKDNLERYFGIIFTIDKGDDWRNPDVWTKANPSMGVAFDTNYLQGKYKKIKTAAEESRFRQKSLNEWVQGADSWIASSEWEMLADPNITEDYFKGSVAFGGCDLASKLDLAGFVKWYPKLIDGRVHWYIFAHQYINEHVVNQRRQTDGQKRPDEYLDWVESGHLIETPGNVTNFGRICTDIVESHVNANFYEIGFDPFNASQFAEDLISHGLDAIEVRQQVNPLSIAMRWIEELIRDGRLHHDGNPVLQWCVCNIEVKEDNNSNIFPRKPDKARKIDAGVAAIIGATRAMLWDKLDVFDLVPGEGDADWDVDDYLNNFVAVRR</sequence>
<dbReference type="PANTHER" id="PTHR41287">
    <property type="match status" value="1"/>
</dbReference>
<feature type="domain" description="Terminase large subunit-like endonuclease" evidence="2">
    <location>
        <begin position="270"/>
        <end position="553"/>
    </location>
</feature>
<dbReference type="InterPro" id="IPR046462">
    <property type="entry name" value="TerL_nuclease"/>
</dbReference>
<feature type="domain" description="Terminase large subunit-like ATPase" evidence="1">
    <location>
        <begin position="83"/>
        <end position="256"/>
    </location>
</feature>
<name>A0AA42MT11_ACIJO</name>
<dbReference type="Proteomes" id="UP001159915">
    <property type="component" value="Unassembled WGS sequence"/>
</dbReference>
<organism evidence="3 4">
    <name type="scientific">Acinetobacter johnsonii</name>
    <dbReference type="NCBI Taxonomy" id="40214"/>
    <lineage>
        <taxon>Bacteria</taxon>
        <taxon>Pseudomonadati</taxon>
        <taxon>Pseudomonadota</taxon>
        <taxon>Gammaproteobacteria</taxon>
        <taxon>Moraxellales</taxon>
        <taxon>Moraxellaceae</taxon>
        <taxon>Acinetobacter</taxon>
    </lineage>
</organism>
<dbReference type="InterPro" id="IPR046461">
    <property type="entry name" value="TerL_ATPase"/>
</dbReference>